<sequence>MSLTKTSLLVVMGLIVSPLWAQPASKQVEIIESSRESVSEQAAQWGLTEAQWQEYLMIMSDRRGIWSPGLDPITALGVSAETAAERKHYAELYVRTEFERTRKELAFQLAVDNAWTRLYPETPRIGSPSSARVAVRGASRYALIVTPECDECSSLLSERIHEMLSEATEGVDVHVVGTAGDDDLLRRWISTQPALIAALKTGRATVNHGSQFQDLARFPAIYSKSGSGKWTREL</sequence>
<accession>A0A2N5WZV9</accession>
<proteinExistence type="predicted"/>
<keyword evidence="1" id="KW-0732">Signal</keyword>
<dbReference type="AlphaFoldDB" id="A0A2N5WZV9"/>
<dbReference type="OrthoDB" id="8442378at2"/>
<evidence type="ECO:0000313" key="2">
    <source>
        <dbReference type="EMBL" id="PLW67780.1"/>
    </source>
</evidence>
<dbReference type="EMBL" id="PKUS01000023">
    <property type="protein sequence ID" value="PLW67780.1"/>
    <property type="molecule type" value="Genomic_DNA"/>
</dbReference>
<comment type="caution">
    <text evidence="2">The sequence shown here is derived from an EMBL/GenBank/DDBJ whole genome shotgun (WGS) entry which is preliminary data.</text>
</comment>
<keyword evidence="3" id="KW-1185">Reference proteome</keyword>
<dbReference type="Proteomes" id="UP000235005">
    <property type="component" value="Unassembled WGS sequence"/>
</dbReference>
<dbReference type="NCBIfam" id="TIGR03759">
    <property type="entry name" value="conj_TIGR03759"/>
    <property type="match status" value="1"/>
</dbReference>
<evidence type="ECO:0000256" key="1">
    <source>
        <dbReference type="SAM" id="SignalP"/>
    </source>
</evidence>
<reference evidence="2 3" key="1">
    <citation type="submission" date="2018-01" db="EMBL/GenBank/DDBJ databases">
        <title>The draft genome sequence of Halioglobus lutimaris HF004.</title>
        <authorList>
            <person name="Du Z.-J."/>
            <person name="Shi M.-J."/>
        </authorList>
    </citation>
    <scope>NUCLEOTIDE SEQUENCE [LARGE SCALE GENOMIC DNA]</scope>
    <source>
        <strain evidence="2 3">HF004</strain>
    </source>
</reference>
<protein>
    <submittedName>
        <fullName evidence="2">TIGR03759 family integrating conjugative element protein</fullName>
    </submittedName>
</protein>
<feature type="signal peptide" evidence="1">
    <location>
        <begin position="1"/>
        <end position="21"/>
    </location>
</feature>
<evidence type="ECO:0000313" key="3">
    <source>
        <dbReference type="Proteomes" id="UP000235005"/>
    </source>
</evidence>
<feature type="chain" id="PRO_5014600650" evidence="1">
    <location>
        <begin position="22"/>
        <end position="234"/>
    </location>
</feature>
<dbReference type="InterPro" id="IPR022293">
    <property type="entry name" value="Integrating-conj_element"/>
</dbReference>
<gene>
    <name evidence="2" type="ORF">C0039_15290</name>
</gene>
<organism evidence="2 3">
    <name type="scientific">Pseudohalioglobus lutimaris</name>
    <dbReference type="NCBI Taxonomy" id="1737061"/>
    <lineage>
        <taxon>Bacteria</taxon>
        <taxon>Pseudomonadati</taxon>
        <taxon>Pseudomonadota</taxon>
        <taxon>Gammaproteobacteria</taxon>
        <taxon>Cellvibrionales</taxon>
        <taxon>Halieaceae</taxon>
        <taxon>Pseudohalioglobus</taxon>
    </lineage>
</organism>
<dbReference type="RefSeq" id="WP_101518548.1">
    <property type="nucleotide sequence ID" value="NZ_PKUS01000023.1"/>
</dbReference>
<name>A0A2N5WZV9_9GAMM</name>